<dbReference type="EMBL" id="KV426018">
    <property type="protein sequence ID" value="KZV91883.1"/>
    <property type="molecule type" value="Genomic_DNA"/>
</dbReference>
<dbReference type="AlphaFoldDB" id="A0A165HFA6"/>
<organism evidence="2 3">
    <name type="scientific">Exidia glandulosa HHB12029</name>
    <dbReference type="NCBI Taxonomy" id="1314781"/>
    <lineage>
        <taxon>Eukaryota</taxon>
        <taxon>Fungi</taxon>
        <taxon>Dikarya</taxon>
        <taxon>Basidiomycota</taxon>
        <taxon>Agaricomycotina</taxon>
        <taxon>Agaricomycetes</taxon>
        <taxon>Auriculariales</taxon>
        <taxon>Exidiaceae</taxon>
        <taxon>Exidia</taxon>
    </lineage>
</organism>
<dbReference type="InParanoid" id="A0A165HFA6"/>
<reference evidence="2 3" key="1">
    <citation type="journal article" date="2016" name="Mol. Biol. Evol.">
        <title>Comparative Genomics of Early-Diverging Mushroom-Forming Fungi Provides Insights into the Origins of Lignocellulose Decay Capabilities.</title>
        <authorList>
            <person name="Nagy L.G."/>
            <person name="Riley R."/>
            <person name="Tritt A."/>
            <person name="Adam C."/>
            <person name="Daum C."/>
            <person name="Floudas D."/>
            <person name="Sun H."/>
            <person name="Yadav J.S."/>
            <person name="Pangilinan J."/>
            <person name="Larsson K.H."/>
            <person name="Matsuura K."/>
            <person name="Barry K."/>
            <person name="Labutti K."/>
            <person name="Kuo R."/>
            <person name="Ohm R.A."/>
            <person name="Bhattacharya S.S."/>
            <person name="Shirouzu T."/>
            <person name="Yoshinaga Y."/>
            <person name="Martin F.M."/>
            <person name="Grigoriev I.V."/>
            <person name="Hibbett D.S."/>
        </authorList>
    </citation>
    <scope>NUCLEOTIDE SEQUENCE [LARGE SCALE GENOMIC DNA]</scope>
    <source>
        <strain evidence="2 3">HHB12029</strain>
    </source>
</reference>
<evidence type="ECO:0000256" key="1">
    <source>
        <dbReference type="SAM" id="MobiDB-lite"/>
    </source>
</evidence>
<sequence>MAQDVVLRSFHLSIAQLSILALSMSVFSRIALDNAANDAEWDEIALMVRDAVDSDAPPRYTIPQRRTEPAVEQDPPEGYQRVFYAADAPGPCDVEFRPAPPPPSPTSDPCTPPLKPRSNDDDSDDSAGVLLVANNATAAANKAVGEVSTQRLDLANVMMIFAWIAVNFAHVARVLRTMDAGDYEALTRVFSLFYPRFPPPYRLPPIKSILKCATHMYGLDYEVKFDNGTVSWVRDSDLWRSVNGRLMVSLYWTSNPRVFPPSVIDDLLRLPQYSAEGGAFLRTMKRKVVFGSRRDADSPRLGYAFV</sequence>
<feature type="compositionally biased region" description="Pro residues" evidence="1">
    <location>
        <begin position="98"/>
        <end position="115"/>
    </location>
</feature>
<feature type="region of interest" description="Disordered" evidence="1">
    <location>
        <begin position="55"/>
        <end position="76"/>
    </location>
</feature>
<proteinExistence type="predicted"/>
<evidence type="ECO:0000313" key="2">
    <source>
        <dbReference type="EMBL" id="KZV91883.1"/>
    </source>
</evidence>
<feature type="region of interest" description="Disordered" evidence="1">
    <location>
        <begin position="93"/>
        <end position="127"/>
    </location>
</feature>
<protein>
    <submittedName>
        <fullName evidence="2">Uncharacterized protein</fullName>
    </submittedName>
</protein>
<evidence type="ECO:0000313" key="3">
    <source>
        <dbReference type="Proteomes" id="UP000077266"/>
    </source>
</evidence>
<accession>A0A165HFA6</accession>
<keyword evidence="3" id="KW-1185">Reference proteome</keyword>
<dbReference type="OrthoDB" id="10652192at2759"/>
<dbReference type="Proteomes" id="UP000077266">
    <property type="component" value="Unassembled WGS sequence"/>
</dbReference>
<name>A0A165HFA6_EXIGL</name>
<gene>
    <name evidence="2" type="ORF">EXIGLDRAFT_769476</name>
</gene>